<dbReference type="GO" id="GO:0003676">
    <property type="term" value="F:nucleic acid binding"/>
    <property type="evidence" value="ECO:0007669"/>
    <property type="project" value="InterPro"/>
</dbReference>
<evidence type="ECO:0000256" key="4">
    <source>
        <dbReference type="ARBA" id="ARBA00022839"/>
    </source>
</evidence>
<dbReference type="GO" id="GO:0006139">
    <property type="term" value="P:nucleobase-containing compound metabolic process"/>
    <property type="evidence" value="ECO:0007669"/>
    <property type="project" value="InterPro"/>
</dbReference>
<name>A0A382B3Y0_9ZZZZ</name>
<evidence type="ECO:0000256" key="8">
    <source>
        <dbReference type="SAM" id="MobiDB-lite"/>
    </source>
</evidence>
<dbReference type="Pfam" id="PF01612">
    <property type="entry name" value="DNA_pol_A_exo1"/>
    <property type="match status" value="1"/>
</dbReference>
<dbReference type="SUPFAM" id="SSF53098">
    <property type="entry name" value="Ribonuclease H-like"/>
    <property type="match status" value="1"/>
</dbReference>
<feature type="region of interest" description="Disordered" evidence="8">
    <location>
        <begin position="215"/>
        <end position="239"/>
    </location>
</feature>
<dbReference type="SMART" id="SM00474">
    <property type="entry name" value="35EXOc"/>
    <property type="match status" value="1"/>
</dbReference>
<dbReference type="InterPro" id="IPR036397">
    <property type="entry name" value="RNaseH_sf"/>
</dbReference>
<dbReference type="PANTHER" id="PTHR13620">
    <property type="entry name" value="3-5 EXONUCLEASE"/>
    <property type="match status" value="1"/>
</dbReference>
<evidence type="ECO:0000256" key="1">
    <source>
        <dbReference type="ARBA" id="ARBA00022722"/>
    </source>
</evidence>
<dbReference type="PANTHER" id="PTHR13620:SF109">
    <property type="entry name" value="3'-5' EXONUCLEASE"/>
    <property type="match status" value="1"/>
</dbReference>
<evidence type="ECO:0000313" key="10">
    <source>
        <dbReference type="EMBL" id="SVB08231.1"/>
    </source>
</evidence>
<dbReference type="Gene3D" id="3.30.420.10">
    <property type="entry name" value="Ribonuclease H-like superfamily/Ribonuclease H"/>
    <property type="match status" value="1"/>
</dbReference>
<feature type="compositionally biased region" description="Acidic residues" evidence="8">
    <location>
        <begin position="217"/>
        <end position="232"/>
    </location>
</feature>
<protein>
    <recommendedName>
        <fullName evidence="6">3'-5' exonuclease</fullName>
    </recommendedName>
    <alternativeName>
        <fullName evidence="7">Werner Syndrome-like exonuclease</fullName>
    </alternativeName>
</protein>
<evidence type="ECO:0000256" key="3">
    <source>
        <dbReference type="ARBA" id="ARBA00022801"/>
    </source>
</evidence>
<evidence type="ECO:0000256" key="5">
    <source>
        <dbReference type="ARBA" id="ARBA00022842"/>
    </source>
</evidence>
<keyword evidence="4" id="KW-0269">Exonuclease</keyword>
<dbReference type="InterPro" id="IPR002562">
    <property type="entry name" value="3'-5'_exonuclease_dom"/>
</dbReference>
<dbReference type="InterPro" id="IPR051132">
    <property type="entry name" value="3-5_Exonuclease_domain"/>
</dbReference>
<evidence type="ECO:0000256" key="7">
    <source>
        <dbReference type="ARBA" id="ARBA00042761"/>
    </source>
</evidence>
<dbReference type="InterPro" id="IPR012337">
    <property type="entry name" value="RNaseH-like_sf"/>
</dbReference>
<organism evidence="10">
    <name type="scientific">marine metagenome</name>
    <dbReference type="NCBI Taxonomy" id="408172"/>
    <lineage>
        <taxon>unclassified sequences</taxon>
        <taxon>metagenomes</taxon>
        <taxon>ecological metagenomes</taxon>
    </lineage>
</organism>
<dbReference type="AlphaFoldDB" id="A0A382B3Y0"/>
<keyword evidence="5" id="KW-0460">Magnesium</keyword>
<dbReference type="EMBL" id="UINC01028004">
    <property type="protein sequence ID" value="SVB08231.1"/>
    <property type="molecule type" value="Genomic_DNA"/>
</dbReference>
<reference evidence="10" key="1">
    <citation type="submission" date="2018-05" db="EMBL/GenBank/DDBJ databases">
        <authorList>
            <person name="Lanie J.A."/>
            <person name="Ng W.-L."/>
            <person name="Kazmierczak K.M."/>
            <person name="Andrzejewski T.M."/>
            <person name="Davidsen T.M."/>
            <person name="Wayne K.J."/>
            <person name="Tettelin H."/>
            <person name="Glass J.I."/>
            <person name="Rusch D."/>
            <person name="Podicherti R."/>
            <person name="Tsui H.-C.T."/>
            <person name="Winkler M.E."/>
        </authorList>
    </citation>
    <scope>NUCLEOTIDE SEQUENCE</scope>
</reference>
<feature type="domain" description="3'-5' exonuclease" evidence="9">
    <location>
        <begin position="39"/>
        <end position="208"/>
    </location>
</feature>
<keyword evidence="1" id="KW-0540">Nuclease</keyword>
<evidence type="ECO:0000256" key="6">
    <source>
        <dbReference type="ARBA" id="ARBA00040531"/>
    </source>
</evidence>
<keyword evidence="3" id="KW-0378">Hydrolase</keyword>
<accession>A0A382B3Y0</accession>
<dbReference type="GO" id="GO:0008408">
    <property type="term" value="F:3'-5' exonuclease activity"/>
    <property type="evidence" value="ECO:0007669"/>
    <property type="project" value="InterPro"/>
</dbReference>
<proteinExistence type="predicted"/>
<keyword evidence="2" id="KW-0479">Metal-binding</keyword>
<dbReference type="CDD" id="cd06141">
    <property type="entry name" value="WRN_exo"/>
    <property type="match status" value="1"/>
</dbReference>
<gene>
    <name evidence="10" type="ORF">METZ01_LOCUS161085</name>
</gene>
<sequence length="239" mass="27189">MNEVIKSADSQAVKHMIFPERISKKDILLLPLLHFPGTIHVVNDEAQMHSAMEFLSQEALLGFDTETRPSFKRGESYPVALLQLASENHAFLFQLRDLGLPDPLKELFEDATVSKIGVAIHDDIKALQKKSEFEPRGFVELADLARRFGIITTGLRNLTGIFLKSRISKRFQLSNWDRKKLDEHQQVYAATDAWVCREIFQQLQESDLDSIASLDGTESENQETASLEDIDSDELRKVF</sequence>
<evidence type="ECO:0000256" key="2">
    <source>
        <dbReference type="ARBA" id="ARBA00022723"/>
    </source>
</evidence>
<evidence type="ECO:0000259" key="9">
    <source>
        <dbReference type="SMART" id="SM00474"/>
    </source>
</evidence>
<dbReference type="GO" id="GO:0046872">
    <property type="term" value="F:metal ion binding"/>
    <property type="evidence" value="ECO:0007669"/>
    <property type="project" value="UniProtKB-KW"/>
</dbReference>